<feature type="region of interest" description="Disordered" evidence="1">
    <location>
        <begin position="283"/>
        <end position="315"/>
    </location>
</feature>
<dbReference type="AlphaFoldDB" id="A0A413FDQ2"/>
<feature type="compositionally biased region" description="Low complexity" evidence="1">
    <location>
        <begin position="297"/>
        <end position="306"/>
    </location>
</feature>
<feature type="chain" id="PRO_5038885879" evidence="3">
    <location>
        <begin position="33"/>
        <end position="315"/>
    </location>
</feature>
<evidence type="ECO:0000313" key="5">
    <source>
        <dbReference type="EMBL" id="RGX28226.1"/>
    </source>
</evidence>
<proteinExistence type="predicted"/>
<protein>
    <submittedName>
        <fullName evidence="5">TPM domain-containing protein</fullName>
    </submittedName>
</protein>
<comment type="caution">
    <text evidence="5">The sequence shown here is derived from an EMBL/GenBank/DDBJ whole genome shotgun (WGS) entry which is preliminary data.</text>
</comment>
<dbReference type="Pfam" id="PF04536">
    <property type="entry name" value="TPM_phosphatase"/>
    <property type="match status" value="1"/>
</dbReference>
<dbReference type="PANTHER" id="PTHR30373:SF2">
    <property type="entry name" value="UPF0603 PROTEIN YGCG"/>
    <property type="match status" value="1"/>
</dbReference>
<dbReference type="Gene3D" id="3.10.310.50">
    <property type="match status" value="1"/>
</dbReference>
<gene>
    <name evidence="5" type="ORF">DWV29_14950</name>
</gene>
<name>A0A413FDQ2_9FIRM</name>
<keyword evidence="2" id="KW-1133">Transmembrane helix</keyword>
<accession>A0A413FDQ2</accession>
<keyword evidence="2" id="KW-0472">Membrane</keyword>
<dbReference type="EMBL" id="QSBM01000011">
    <property type="protein sequence ID" value="RGX28226.1"/>
    <property type="molecule type" value="Genomic_DNA"/>
</dbReference>
<feature type="signal peptide" evidence="3">
    <location>
        <begin position="1"/>
        <end position="32"/>
    </location>
</feature>
<dbReference type="OrthoDB" id="9806054at2"/>
<evidence type="ECO:0000259" key="4">
    <source>
        <dbReference type="Pfam" id="PF04536"/>
    </source>
</evidence>
<sequence>MTGINRTKNGKIKRRLLSWAALMMCAVLALLAAPVLPVAAAGPAVVYGAEKKIAEEVPVERIFDGAGLFDAKERAHLEEMAASYRDEMGVDLVVVTAFNDGRHTAMEYADDFYDYGGFGEGKDADGVLFLIYLDRPGSVTGDYWISTTGVMIRILTDKRIDTMKANVVGFLKDQDYAGAAQQFMRDVSYYVDKGIVSGQYNYDSETGRISRYHSIRWYEALFAVAVAAGVALSACLGVMHRYSMKPSRRQKENGLMAYRAGANFCMNNIQDILVKQFTTHTRISTSSGGRAGGGGRSTTHTSSSGRSHGGGGGRF</sequence>
<evidence type="ECO:0000256" key="3">
    <source>
        <dbReference type="SAM" id="SignalP"/>
    </source>
</evidence>
<reference evidence="5 6" key="1">
    <citation type="submission" date="2018-08" db="EMBL/GenBank/DDBJ databases">
        <title>A genome reference for cultivated species of the human gut microbiota.</title>
        <authorList>
            <person name="Zou Y."/>
            <person name="Xue W."/>
            <person name="Luo G."/>
        </authorList>
    </citation>
    <scope>NUCLEOTIDE SEQUENCE [LARGE SCALE GENOMIC DNA]</scope>
    <source>
        <strain evidence="5 6">AF04-15</strain>
    </source>
</reference>
<feature type="domain" description="TPM" evidence="4">
    <location>
        <begin position="63"/>
        <end position="187"/>
    </location>
</feature>
<evidence type="ECO:0000256" key="1">
    <source>
        <dbReference type="SAM" id="MobiDB-lite"/>
    </source>
</evidence>
<feature type="transmembrane region" description="Helical" evidence="2">
    <location>
        <begin position="217"/>
        <end position="239"/>
    </location>
</feature>
<dbReference type="PANTHER" id="PTHR30373">
    <property type="entry name" value="UPF0603 PROTEIN YGCG"/>
    <property type="match status" value="1"/>
</dbReference>
<evidence type="ECO:0000313" key="6">
    <source>
        <dbReference type="Proteomes" id="UP000283880"/>
    </source>
</evidence>
<organism evidence="5 6">
    <name type="scientific">Enterocloster asparagiformis</name>
    <dbReference type="NCBI Taxonomy" id="333367"/>
    <lineage>
        <taxon>Bacteria</taxon>
        <taxon>Bacillati</taxon>
        <taxon>Bacillota</taxon>
        <taxon>Clostridia</taxon>
        <taxon>Lachnospirales</taxon>
        <taxon>Lachnospiraceae</taxon>
        <taxon>Enterocloster</taxon>
    </lineage>
</organism>
<evidence type="ECO:0000256" key="2">
    <source>
        <dbReference type="SAM" id="Phobius"/>
    </source>
</evidence>
<dbReference type="InterPro" id="IPR007621">
    <property type="entry name" value="TPM_dom"/>
</dbReference>
<dbReference type="Proteomes" id="UP000283880">
    <property type="component" value="Unassembled WGS sequence"/>
</dbReference>
<keyword evidence="3" id="KW-0732">Signal</keyword>
<keyword evidence="2" id="KW-0812">Transmembrane</keyword>